<dbReference type="CDD" id="cd01300">
    <property type="entry name" value="YtcJ_like"/>
    <property type="match status" value="1"/>
</dbReference>
<dbReference type="PANTHER" id="PTHR22642">
    <property type="entry name" value="IMIDAZOLONEPROPIONASE"/>
    <property type="match status" value="1"/>
</dbReference>
<dbReference type="Gene3D" id="3.20.20.140">
    <property type="entry name" value="Metal-dependent hydrolases"/>
    <property type="match status" value="1"/>
</dbReference>
<dbReference type="Gene3D" id="2.30.40.10">
    <property type="entry name" value="Urease, subunit C, domain 1"/>
    <property type="match status" value="1"/>
</dbReference>
<dbReference type="EMBL" id="QURH01000159">
    <property type="protein sequence ID" value="RFU42102.1"/>
    <property type="molecule type" value="Genomic_DNA"/>
</dbReference>
<dbReference type="SUPFAM" id="SSF51556">
    <property type="entry name" value="Metallo-dependent hydrolases"/>
    <property type="match status" value="1"/>
</dbReference>
<gene>
    <name evidence="2" type="ORF">DZF91_08335</name>
</gene>
<dbReference type="InterPro" id="IPR013108">
    <property type="entry name" value="Amidohydro_3"/>
</dbReference>
<dbReference type="Pfam" id="PF07969">
    <property type="entry name" value="Amidohydro_3"/>
    <property type="match status" value="1"/>
</dbReference>
<sequence length="532" mass="57161">MRPERPVVRRIGVHHGRIVGVDEELDGVRARRTVSLDGACVVPGFNDAHNHMVLFGMSRTEIDLATPPMRTVEDVYAAVAERARTQPPGTWIVGSGYDQNKIGAHPHRDGLDAVAPDHPVWLRHTSAHMSVANSRALTAALDGVPVPEGGRVATDPDGRPNGLLEEQAQMLLRRLRYPFPEEQIVRAIGAASERYLSEGITTCTEAGIGRGWIGHSPVEGAAYQVARERGLLGVRVRLMVASDSARELEREPGQPPANGIDLGFRTGFGDAWLRLGAMKIFADGSLIGRTAAMCCDFKGEAGNSGYLQMDAEALRERILRAHAGGWQVATHAIGDRAIDIVLDAYAEAQARLPRRDPRHRIEHCAVTRPDQLGRLAELGVVPVPQATFVGQIGDGMRAALGEAREPWCYRQRSFVDAGLTVPGSSDRPVAQGSPLLGIHHMVNRRTLSGALLGPDETVSPLDALAAYTRGSAYAGFDEHQMGTIAPGHLADLAVLDDDPTAVDPARIRGIKVLATMVDGEFAYQAPGVGFSA</sequence>
<keyword evidence="3" id="KW-1185">Reference proteome</keyword>
<dbReference type="SUPFAM" id="SSF51338">
    <property type="entry name" value="Composite domain of metallo-dependent hydrolases"/>
    <property type="match status" value="1"/>
</dbReference>
<evidence type="ECO:0000313" key="2">
    <source>
        <dbReference type="EMBL" id="RFU42102.1"/>
    </source>
</evidence>
<proteinExistence type="predicted"/>
<evidence type="ECO:0000313" key="3">
    <source>
        <dbReference type="Proteomes" id="UP000261811"/>
    </source>
</evidence>
<dbReference type="Proteomes" id="UP000261811">
    <property type="component" value="Unassembled WGS sequence"/>
</dbReference>
<dbReference type="GO" id="GO:0016810">
    <property type="term" value="F:hydrolase activity, acting on carbon-nitrogen (but not peptide) bonds"/>
    <property type="evidence" value="ECO:0007669"/>
    <property type="project" value="InterPro"/>
</dbReference>
<dbReference type="InterPro" id="IPR033932">
    <property type="entry name" value="YtcJ-like"/>
</dbReference>
<accession>A0A372JQ07</accession>
<feature type="domain" description="Amidohydrolase 3" evidence="1">
    <location>
        <begin position="33"/>
        <end position="523"/>
    </location>
</feature>
<protein>
    <submittedName>
        <fullName evidence="2">Amidohydrolase</fullName>
    </submittedName>
</protein>
<dbReference type="PANTHER" id="PTHR22642:SF2">
    <property type="entry name" value="PROTEIN LONG AFTER FAR-RED 3"/>
    <property type="match status" value="1"/>
</dbReference>
<dbReference type="Gene3D" id="3.10.310.70">
    <property type="match status" value="1"/>
</dbReference>
<dbReference type="AlphaFoldDB" id="A0A372JQ07"/>
<name>A0A372JQ07_9ACTN</name>
<dbReference type="InterPro" id="IPR011059">
    <property type="entry name" value="Metal-dep_hydrolase_composite"/>
</dbReference>
<dbReference type="OrthoDB" id="3173428at2"/>
<comment type="caution">
    <text evidence="2">The sequence shown here is derived from an EMBL/GenBank/DDBJ whole genome shotgun (WGS) entry which is preliminary data.</text>
</comment>
<dbReference type="InterPro" id="IPR032466">
    <property type="entry name" value="Metal_Hydrolase"/>
</dbReference>
<organism evidence="2 3">
    <name type="scientific">Actinomadura logoneensis</name>
    <dbReference type="NCBI Taxonomy" id="2293572"/>
    <lineage>
        <taxon>Bacteria</taxon>
        <taxon>Bacillati</taxon>
        <taxon>Actinomycetota</taxon>
        <taxon>Actinomycetes</taxon>
        <taxon>Streptosporangiales</taxon>
        <taxon>Thermomonosporaceae</taxon>
        <taxon>Actinomadura</taxon>
    </lineage>
</organism>
<keyword evidence="2" id="KW-0378">Hydrolase</keyword>
<evidence type="ECO:0000259" key="1">
    <source>
        <dbReference type="Pfam" id="PF07969"/>
    </source>
</evidence>
<reference evidence="2 3" key="1">
    <citation type="submission" date="2018-08" db="EMBL/GenBank/DDBJ databases">
        <title>Actinomadura jelena sp. nov., a novel Actinomycete isolated from soil in Chad.</title>
        <authorList>
            <person name="Shi L."/>
        </authorList>
    </citation>
    <scope>NUCLEOTIDE SEQUENCE [LARGE SCALE GENOMIC DNA]</scope>
    <source>
        <strain evidence="2 3">NEAU-G17</strain>
    </source>
</reference>